<feature type="domain" description="PKS/mFAS DH" evidence="6">
    <location>
        <begin position="1"/>
        <end position="168"/>
    </location>
</feature>
<feature type="compositionally biased region" description="Low complexity" evidence="4">
    <location>
        <begin position="279"/>
        <end position="288"/>
    </location>
</feature>
<dbReference type="SUPFAM" id="SSF47336">
    <property type="entry name" value="ACP-like"/>
    <property type="match status" value="1"/>
</dbReference>
<accession>A0A1V6Z511</accession>
<name>A0A1V6Z511_PENNA</name>
<keyword evidence="2" id="KW-0597">Phosphoprotein</keyword>
<evidence type="ECO:0000256" key="1">
    <source>
        <dbReference type="ARBA" id="ARBA00022450"/>
    </source>
</evidence>
<dbReference type="Proteomes" id="UP000191691">
    <property type="component" value="Unassembled WGS sequence"/>
</dbReference>
<feature type="domain" description="Carrier" evidence="5">
    <location>
        <begin position="199"/>
        <end position="277"/>
    </location>
</feature>
<comment type="caution">
    <text evidence="7">The sequence shown here is derived from an EMBL/GenBank/DDBJ whole genome shotgun (WGS) entry which is preliminary data.</text>
</comment>
<dbReference type="InterPro" id="IPR036736">
    <property type="entry name" value="ACP-like_sf"/>
</dbReference>
<dbReference type="SUPFAM" id="SSF53474">
    <property type="entry name" value="alpha/beta-Hydrolases"/>
    <property type="match status" value="1"/>
</dbReference>
<dbReference type="AlphaFoldDB" id="A0A1V6Z511"/>
<dbReference type="GO" id="GO:0044550">
    <property type="term" value="P:secondary metabolite biosynthetic process"/>
    <property type="evidence" value="ECO:0007669"/>
    <property type="project" value="UniProtKB-ARBA"/>
</dbReference>
<feature type="compositionally biased region" description="Acidic residues" evidence="4">
    <location>
        <begin position="289"/>
        <end position="301"/>
    </location>
</feature>
<dbReference type="PROSITE" id="PS52019">
    <property type="entry name" value="PKS_MFAS_DH"/>
    <property type="match status" value="1"/>
</dbReference>
<evidence type="ECO:0000259" key="6">
    <source>
        <dbReference type="PROSITE" id="PS52019"/>
    </source>
</evidence>
<feature type="region of interest" description="Disordered" evidence="4">
    <location>
        <begin position="279"/>
        <end position="301"/>
    </location>
</feature>
<dbReference type="GO" id="GO:0072330">
    <property type="term" value="P:monocarboxylic acid biosynthetic process"/>
    <property type="evidence" value="ECO:0007669"/>
    <property type="project" value="UniProtKB-ARBA"/>
</dbReference>
<feature type="region of interest" description="N-terminal hotdog fold" evidence="3">
    <location>
        <begin position="1"/>
        <end position="2"/>
    </location>
</feature>
<gene>
    <name evidence="7" type="ORF">PENNAL_c0003G06416</name>
</gene>
<evidence type="ECO:0000256" key="4">
    <source>
        <dbReference type="SAM" id="MobiDB-lite"/>
    </source>
</evidence>
<comment type="caution">
    <text evidence="3">Lacks conserved residue(s) required for the propagation of feature annotation.</text>
</comment>
<dbReference type="PROSITE" id="PS50075">
    <property type="entry name" value="CARRIER"/>
    <property type="match status" value="1"/>
</dbReference>
<dbReference type="NCBIfam" id="TIGR04532">
    <property type="entry name" value="PT_fungal_PKS"/>
    <property type="match status" value="1"/>
</dbReference>
<dbReference type="InterPro" id="IPR009081">
    <property type="entry name" value="PP-bd_ACP"/>
</dbReference>
<feature type="region of interest" description="Disordered" evidence="4">
    <location>
        <begin position="343"/>
        <end position="377"/>
    </location>
</feature>
<dbReference type="STRING" id="60175.A0A1V6Z511"/>
<dbReference type="InterPro" id="IPR042104">
    <property type="entry name" value="PKS_dehydratase_sf"/>
</dbReference>
<sequence length="632" mass="69187">MAYLVRSRINVMNDSVKSRQYQKIDRKGAYEGFSGFVEYDKQYHGMKEVVMDQKNLEATSKLEFQPSNDYGEFEIDSRFIDNISYLSGFIINGSGATDTKKQVFVSHGWDHLQIAQPLSSSKSYSNYVKMHEVQKATMSGDIYVFDGEEMVALVGSVKFKAIPRAVIDQLLSPLKGVASSSSRMAAIEDKLVKGSKPLKSKNAIIDDFLALIGEELGVEPSELQDDTTFADLGLDSLMSLSITGRLPEELDLEAIPSSLFTDFPTIGPMKAVIMQLTDTSTDETTTGTTEEEDPATADTDDTEMVEEIPLESAPSNSSFSEAMDGLLAIVCDEARLAIASLMGSEDPTGTTTPYSVNDDAKSSTTSSAPSSVNSASTPVLESIAKPDYDLEVQDISQFTRPATSIVLQGSLKTASKTLFFLPDGSGSATSYAALPRISPDLYVVGLSCLFMKTPSEYTTGIEGVASLYVSEIRRRQPEEEIEALFLIDSPCPINLQPLPSELLYFVDSLGLLGVQGSAPNWLIPHFEASIKNLADFMPYPVDSEEAPRTHIIWARDRLVSESDEKLFPRSNAEAKSVKFLLDGRQSLGTYGWEKLIGSENISVDFIEGNHFTMIREPKVNQLSTILDRIIGA</sequence>
<dbReference type="InterPro" id="IPR029058">
    <property type="entry name" value="AB_hydrolase_fold"/>
</dbReference>
<dbReference type="InterPro" id="IPR049900">
    <property type="entry name" value="PKS_mFAS_DH"/>
</dbReference>
<dbReference type="GO" id="GO:0017000">
    <property type="term" value="P:antibiotic biosynthetic process"/>
    <property type="evidence" value="ECO:0007669"/>
    <property type="project" value="UniProtKB-ARBA"/>
</dbReference>
<organism evidence="7 8">
    <name type="scientific">Penicillium nalgiovense</name>
    <dbReference type="NCBI Taxonomy" id="60175"/>
    <lineage>
        <taxon>Eukaryota</taxon>
        <taxon>Fungi</taxon>
        <taxon>Dikarya</taxon>
        <taxon>Ascomycota</taxon>
        <taxon>Pezizomycotina</taxon>
        <taxon>Eurotiomycetes</taxon>
        <taxon>Eurotiomycetidae</taxon>
        <taxon>Eurotiales</taxon>
        <taxon>Aspergillaceae</taxon>
        <taxon>Penicillium</taxon>
    </lineage>
</organism>
<evidence type="ECO:0000313" key="8">
    <source>
        <dbReference type="Proteomes" id="UP000191691"/>
    </source>
</evidence>
<evidence type="ECO:0000256" key="2">
    <source>
        <dbReference type="ARBA" id="ARBA00022553"/>
    </source>
</evidence>
<evidence type="ECO:0000256" key="3">
    <source>
        <dbReference type="PROSITE-ProRule" id="PRU01363"/>
    </source>
</evidence>
<dbReference type="Gene3D" id="3.40.50.1820">
    <property type="entry name" value="alpha/beta hydrolase"/>
    <property type="match status" value="2"/>
</dbReference>
<proteinExistence type="predicted"/>
<evidence type="ECO:0000313" key="7">
    <source>
        <dbReference type="EMBL" id="OQE94730.1"/>
    </source>
</evidence>
<dbReference type="EMBL" id="MOOB01000003">
    <property type="protein sequence ID" value="OQE94730.1"/>
    <property type="molecule type" value="Genomic_DNA"/>
</dbReference>
<keyword evidence="8" id="KW-1185">Reference proteome</keyword>
<dbReference type="InterPro" id="IPR030918">
    <property type="entry name" value="PT_fungal_PKS"/>
</dbReference>
<dbReference type="Gene3D" id="1.10.1200.10">
    <property type="entry name" value="ACP-like"/>
    <property type="match status" value="1"/>
</dbReference>
<dbReference type="OMA" id="PCPIHIQ"/>
<feature type="region of interest" description="C-terminal hotdog fold" evidence="3">
    <location>
        <begin position="21"/>
        <end position="168"/>
    </location>
</feature>
<reference evidence="8" key="1">
    <citation type="journal article" date="2017" name="Nat. Microbiol.">
        <title>Global analysis of biosynthetic gene clusters reveals vast potential of secondary metabolite production in Penicillium species.</title>
        <authorList>
            <person name="Nielsen J.C."/>
            <person name="Grijseels S."/>
            <person name="Prigent S."/>
            <person name="Ji B."/>
            <person name="Dainat J."/>
            <person name="Nielsen K.F."/>
            <person name="Frisvad J.C."/>
            <person name="Workman M."/>
            <person name="Nielsen J."/>
        </authorList>
    </citation>
    <scope>NUCLEOTIDE SEQUENCE [LARGE SCALE GENOMIC DNA]</scope>
    <source>
        <strain evidence="8">IBT 13039</strain>
    </source>
</reference>
<keyword evidence="1" id="KW-0596">Phosphopantetheine</keyword>
<protein>
    <submittedName>
        <fullName evidence="7">Uncharacterized protein</fullName>
    </submittedName>
</protein>
<feature type="compositionally biased region" description="Low complexity" evidence="4">
    <location>
        <begin position="362"/>
        <end position="377"/>
    </location>
</feature>
<evidence type="ECO:0000259" key="5">
    <source>
        <dbReference type="PROSITE" id="PS50075"/>
    </source>
</evidence>
<dbReference type="Pfam" id="PF00550">
    <property type="entry name" value="PP-binding"/>
    <property type="match status" value="1"/>
</dbReference>
<dbReference type="Gene3D" id="3.10.129.110">
    <property type="entry name" value="Polyketide synthase dehydratase"/>
    <property type="match status" value="1"/>
</dbReference>